<keyword evidence="3" id="KW-0472">Membrane</keyword>
<keyword evidence="3" id="KW-0496">Mitochondrion</keyword>
<organism evidence="6 7">
    <name type="scientific">Lophiostoma macrostomum CBS 122681</name>
    <dbReference type="NCBI Taxonomy" id="1314788"/>
    <lineage>
        <taxon>Eukaryota</taxon>
        <taxon>Fungi</taxon>
        <taxon>Dikarya</taxon>
        <taxon>Ascomycota</taxon>
        <taxon>Pezizomycotina</taxon>
        <taxon>Dothideomycetes</taxon>
        <taxon>Pleosporomycetidae</taxon>
        <taxon>Pleosporales</taxon>
        <taxon>Lophiostomataceae</taxon>
        <taxon>Lophiostoma</taxon>
    </lineage>
</organism>
<dbReference type="GO" id="GO:0016887">
    <property type="term" value="F:ATP hydrolysis activity"/>
    <property type="evidence" value="ECO:0007669"/>
    <property type="project" value="InterPro"/>
</dbReference>
<dbReference type="EMBL" id="MU004454">
    <property type="protein sequence ID" value="KAF2650447.1"/>
    <property type="molecule type" value="Genomic_DNA"/>
</dbReference>
<feature type="domain" description="AAA+ ATPase" evidence="5">
    <location>
        <begin position="289"/>
        <end position="458"/>
    </location>
</feature>
<feature type="compositionally biased region" description="Polar residues" evidence="4">
    <location>
        <begin position="702"/>
        <end position="713"/>
    </location>
</feature>
<dbReference type="GO" id="GO:0005524">
    <property type="term" value="F:ATP binding"/>
    <property type="evidence" value="ECO:0007669"/>
    <property type="project" value="InterPro"/>
</dbReference>
<dbReference type="Proteomes" id="UP000799324">
    <property type="component" value="Unassembled WGS sequence"/>
</dbReference>
<gene>
    <name evidence="6" type="ORF">K491DRAFT_720731</name>
</gene>
<name>A0A6A6STR7_9PLEO</name>
<protein>
    <submittedName>
        <fullName evidence="6">P-loop containing nucleoside triphosphate hydrolase protein</fullName>
    </submittedName>
</protein>
<comment type="similarity">
    <text evidence="2">Belongs to the AAA ATPase family. BCS1 subfamily.</text>
</comment>
<evidence type="ECO:0000259" key="5">
    <source>
        <dbReference type="SMART" id="SM00382"/>
    </source>
</evidence>
<feature type="compositionally biased region" description="Acidic residues" evidence="4">
    <location>
        <begin position="1"/>
        <end position="29"/>
    </location>
</feature>
<feature type="compositionally biased region" description="Acidic residues" evidence="4">
    <location>
        <begin position="557"/>
        <end position="572"/>
    </location>
</feature>
<dbReference type="SUPFAM" id="SSF52540">
    <property type="entry name" value="P-loop containing nucleoside triphosphate hydrolases"/>
    <property type="match status" value="1"/>
</dbReference>
<keyword evidence="7" id="KW-1185">Reference proteome</keyword>
<feature type="region of interest" description="Disordered" evidence="4">
    <location>
        <begin position="685"/>
        <end position="716"/>
    </location>
</feature>
<evidence type="ECO:0000313" key="7">
    <source>
        <dbReference type="Proteomes" id="UP000799324"/>
    </source>
</evidence>
<feature type="compositionally biased region" description="Low complexity" evidence="4">
    <location>
        <begin position="685"/>
        <end position="701"/>
    </location>
</feature>
<dbReference type="OrthoDB" id="10251412at2759"/>
<dbReference type="Pfam" id="PF08740">
    <property type="entry name" value="BCS1_N"/>
    <property type="match status" value="1"/>
</dbReference>
<dbReference type="Pfam" id="PF00004">
    <property type="entry name" value="AAA"/>
    <property type="match status" value="2"/>
</dbReference>
<comment type="subcellular location">
    <subcellularLocation>
        <location evidence="1">Mitochondrion inner membrane</location>
        <topology evidence="1">Single-pass membrane protein</topology>
    </subcellularLocation>
</comment>
<dbReference type="SMART" id="SM00382">
    <property type="entry name" value="AAA"/>
    <property type="match status" value="1"/>
</dbReference>
<feature type="region of interest" description="Disordered" evidence="4">
    <location>
        <begin position="551"/>
        <end position="572"/>
    </location>
</feature>
<dbReference type="Gene3D" id="3.40.50.300">
    <property type="entry name" value="P-loop containing nucleotide triphosphate hydrolases"/>
    <property type="match status" value="1"/>
</dbReference>
<evidence type="ECO:0000313" key="6">
    <source>
        <dbReference type="EMBL" id="KAF2650447.1"/>
    </source>
</evidence>
<dbReference type="InterPro" id="IPR003959">
    <property type="entry name" value="ATPase_AAA_core"/>
</dbReference>
<feature type="region of interest" description="Disordered" evidence="4">
    <location>
        <begin position="1"/>
        <end position="31"/>
    </location>
</feature>
<evidence type="ECO:0000256" key="2">
    <source>
        <dbReference type="ARBA" id="ARBA00007448"/>
    </source>
</evidence>
<dbReference type="PROSITE" id="PS00674">
    <property type="entry name" value="AAA"/>
    <property type="match status" value="1"/>
</dbReference>
<reference evidence="6" key="1">
    <citation type="journal article" date="2020" name="Stud. Mycol.">
        <title>101 Dothideomycetes genomes: a test case for predicting lifestyles and emergence of pathogens.</title>
        <authorList>
            <person name="Haridas S."/>
            <person name="Albert R."/>
            <person name="Binder M."/>
            <person name="Bloem J."/>
            <person name="Labutti K."/>
            <person name="Salamov A."/>
            <person name="Andreopoulos B."/>
            <person name="Baker S."/>
            <person name="Barry K."/>
            <person name="Bills G."/>
            <person name="Bluhm B."/>
            <person name="Cannon C."/>
            <person name="Castanera R."/>
            <person name="Culley D."/>
            <person name="Daum C."/>
            <person name="Ezra D."/>
            <person name="Gonzalez J."/>
            <person name="Henrissat B."/>
            <person name="Kuo A."/>
            <person name="Liang C."/>
            <person name="Lipzen A."/>
            <person name="Lutzoni F."/>
            <person name="Magnuson J."/>
            <person name="Mondo S."/>
            <person name="Nolan M."/>
            <person name="Ohm R."/>
            <person name="Pangilinan J."/>
            <person name="Park H.-J."/>
            <person name="Ramirez L."/>
            <person name="Alfaro M."/>
            <person name="Sun H."/>
            <person name="Tritt A."/>
            <person name="Yoshinaga Y."/>
            <person name="Zwiers L.-H."/>
            <person name="Turgeon B."/>
            <person name="Goodwin S."/>
            <person name="Spatafora J."/>
            <person name="Crous P."/>
            <person name="Grigoriev I."/>
        </authorList>
    </citation>
    <scope>NUCLEOTIDE SEQUENCE</scope>
    <source>
        <strain evidence="6">CBS 122681</strain>
    </source>
</reference>
<evidence type="ECO:0000256" key="3">
    <source>
        <dbReference type="ARBA" id="ARBA00022792"/>
    </source>
</evidence>
<evidence type="ECO:0000256" key="1">
    <source>
        <dbReference type="ARBA" id="ARBA00004434"/>
    </source>
</evidence>
<dbReference type="InterPro" id="IPR050747">
    <property type="entry name" value="Mitochondrial_chaperone_BCS1"/>
</dbReference>
<sequence length="803" mass="91541">MGDYYDEYSDHDEYYSDESDDDNNYDEDQYNSHETRRYRLARRRGRSLKIPTWLDDFLPTNMQITMKNPLFKIVQKWFHVRSGFDVARLVWAITLLIPVKKYSNEGIDWLRKNGTNSVKIPLDDSLATNLQACVKRQPTNSLFSWMPSFKKLEWTELGWNNRRRNNADEDAKELVAAGSYSIFFYQGIPFLLRLPKSNNERELTLHCLWGSSGPIAKLLEHVRQVSEKKDKSLYIRHIYAHEYRNIYAKKRSIHTIDLEPRIKHDIVTDLQNYFDKTAERYYNDCGTPYRRGYMFYGPPGTGKTSISQAIASEWDLGLYVFYLGDMTDSQLQEKFQNLPHHCVVLFEDIDNAGIIRESTLPSINLSKLRESNASDDTDYPDGFTMPNGRAYFPADNEAQIRIPRKTKVTLSGLLNAIDGPGSKEGRLVIMTTNAPDALDKALYRRGRIDRKFVLGYSTKRSASITFMRIFGRDPLNTIPEKRLTNMSKRFGNQVPLDVFTPSDIQEFCLGYRGRPQEAINEFGSFVQDRLSGKHDFEYDITRAQHKAIMSDKRSGSIEDDMLSEEEEDEDEIDVVTQEVKQTGTNSSLTSSGQMTPSSEEFRLFNTEHELEELVSGTLPGSTKRPVKQTGWTMNPMPFLGSLFKRAPTKPDPVSVSDLILPALAMNCGVQISPYAQRALLPGANTSSNSTIDSSADSGSASPKNHSPEQQTPTEAHVSGATEATNLDQTFQNFRRPSHEDVAGQRNIYPFHGAVPDMDKVKPWEEPLRDEHTVLLRTVPPLSLDDPEVLHLKHGKEEEDLLEG</sequence>
<dbReference type="InterPro" id="IPR027417">
    <property type="entry name" value="P-loop_NTPase"/>
</dbReference>
<accession>A0A6A6STR7</accession>
<proteinExistence type="inferred from homology"/>
<dbReference type="InterPro" id="IPR014851">
    <property type="entry name" value="BCS1_N"/>
</dbReference>
<dbReference type="PANTHER" id="PTHR23070">
    <property type="entry name" value="BCS1 AAA-TYPE ATPASE"/>
    <property type="match status" value="1"/>
</dbReference>
<keyword evidence="6" id="KW-0378">Hydrolase</keyword>
<dbReference type="GO" id="GO:0005743">
    <property type="term" value="C:mitochondrial inner membrane"/>
    <property type="evidence" value="ECO:0007669"/>
    <property type="project" value="UniProtKB-SubCell"/>
</dbReference>
<dbReference type="InterPro" id="IPR003960">
    <property type="entry name" value="ATPase_AAA_CS"/>
</dbReference>
<dbReference type="InterPro" id="IPR003593">
    <property type="entry name" value="AAA+_ATPase"/>
</dbReference>
<dbReference type="AlphaFoldDB" id="A0A6A6STR7"/>
<keyword evidence="3" id="KW-0999">Mitochondrion inner membrane</keyword>
<evidence type="ECO:0000256" key="4">
    <source>
        <dbReference type="SAM" id="MobiDB-lite"/>
    </source>
</evidence>